<protein>
    <submittedName>
        <fullName evidence="1">Uncharacterized protein</fullName>
    </submittedName>
</protein>
<dbReference type="AlphaFoldDB" id="A0A1R3GRC2"/>
<evidence type="ECO:0000313" key="2">
    <source>
        <dbReference type="Proteomes" id="UP000187203"/>
    </source>
</evidence>
<dbReference type="Proteomes" id="UP000187203">
    <property type="component" value="Unassembled WGS sequence"/>
</dbReference>
<gene>
    <name evidence="1" type="ORF">COLO4_33780</name>
</gene>
<reference evidence="2" key="1">
    <citation type="submission" date="2013-09" db="EMBL/GenBank/DDBJ databases">
        <title>Corchorus olitorius genome sequencing.</title>
        <authorList>
            <person name="Alam M."/>
            <person name="Haque M.S."/>
            <person name="Islam M.S."/>
            <person name="Emdad E.M."/>
            <person name="Islam M.M."/>
            <person name="Ahmed B."/>
            <person name="Halim A."/>
            <person name="Hossen Q.M.M."/>
            <person name="Hossain M.Z."/>
            <person name="Ahmed R."/>
            <person name="Khan M.M."/>
            <person name="Islam R."/>
            <person name="Rashid M.M."/>
            <person name="Khan S.A."/>
            <person name="Rahman M.S."/>
            <person name="Alam M."/>
            <person name="Yahiya A.S."/>
            <person name="Khan M.S."/>
            <person name="Azam M.S."/>
            <person name="Haque T."/>
            <person name="Lashkar M.Z.H."/>
            <person name="Akhand A.I."/>
            <person name="Morshed G."/>
            <person name="Roy S."/>
            <person name="Uddin K.S."/>
            <person name="Rabeya T."/>
            <person name="Hossain A.S."/>
            <person name="Chowdhury A."/>
            <person name="Snigdha A.R."/>
            <person name="Mortoza M.S."/>
            <person name="Matin S.A."/>
            <person name="Hoque S.M.E."/>
            <person name="Islam M.K."/>
            <person name="Roy D.K."/>
            <person name="Haider R."/>
            <person name="Moosa M.M."/>
            <person name="Elias S.M."/>
            <person name="Hasan A.M."/>
            <person name="Jahan S."/>
            <person name="Shafiuddin M."/>
            <person name="Mahmood N."/>
            <person name="Shommy N.S."/>
        </authorList>
    </citation>
    <scope>NUCLEOTIDE SEQUENCE [LARGE SCALE GENOMIC DNA]</scope>
    <source>
        <strain evidence="2">cv. O-4</strain>
    </source>
</reference>
<accession>A0A1R3GRC2</accession>
<evidence type="ECO:0000313" key="1">
    <source>
        <dbReference type="EMBL" id="OMO60643.1"/>
    </source>
</evidence>
<name>A0A1R3GRC2_9ROSI</name>
<keyword evidence="2" id="KW-1185">Reference proteome</keyword>
<dbReference type="EMBL" id="AWUE01021857">
    <property type="protein sequence ID" value="OMO60643.1"/>
    <property type="molecule type" value="Genomic_DNA"/>
</dbReference>
<comment type="caution">
    <text evidence="1">The sequence shown here is derived from an EMBL/GenBank/DDBJ whole genome shotgun (WGS) entry which is preliminary data.</text>
</comment>
<dbReference type="STRING" id="93759.A0A1R3GRC2"/>
<proteinExistence type="predicted"/>
<sequence>MIGEREGVWLVCYRFLSSDQQLQATLSHDSAAFELDESGIHNNSVSTRSDSPEFR</sequence>
<organism evidence="1 2">
    <name type="scientific">Corchorus olitorius</name>
    <dbReference type="NCBI Taxonomy" id="93759"/>
    <lineage>
        <taxon>Eukaryota</taxon>
        <taxon>Viridiplantae</taxon>
        <taxon>Streptophyta</taxon>
        <taxon>Embryophyta</taxon>
        <taxon>Tracheophyta</taxon>
        <taxon>Spermatophyta</taxon>
        <taxon>Magnoliopsida</taxon>
        <taxon>eudicotyledons</taxon>
        <taxon>Gunneridae</taxon>
        <taxon>Pentapetalae</taxon>
        <taxon>rosids</taxon>
        <taxon>malvids</taxon>
        <taxon>Malvales</taxon>
        <taxon>Malvaceae</taxon>
        <taxon>Grewioideae</taxon>
        <taxon>Apeibeae</taxon>
        <taxon>Corchorus</taxon>
    </lineage>
</organism>